<keyword evidence="2 7" id="KW-0813">Transport</keyword>
<keyword evidence="4 7" id="KW-0812">Transmembrane</keyword>
<reference evidence="9 10" key="1">
    <citation type="journal article" date="2020" name="New Microbes New Infect">
        <title>Sellimonas caecigallum sp. nov., description and genome sequence of a new member of the Sellimonas genus isolated from the cecum of feral chicken.</title>
        <authorList>
            <person name="Wongkuna S."/>
            <person name="Ghimire S."/>
            <person name="Antony L."/>
            <person name="Chankhamhaengdecha S."/>
            <person name="Janvilisri T."/>
            <person name="Scaria J."/>
        </authorList>
    </citation>
    <scope>NUCLEOTIDE SEQUENCE [LARGE SCALE GENOMIC DNA]</scope>
    <source>
        <strain evidence="9 10">SW451</strain>
    </source>
</reference>
<feature type="transmembrane region" description="Helical" evidence="7">
    <location>
        <begin position="94"/>
        <end position="122"/>
    </location>
</feature>
<dbReference type="CDD" id="cd06261">
    <property type="entry name" value="TM_PBP2"/>
    <property type="match status" value="1"/>
</dbReference>
<dbReference type="InterPro" id="IPR045621">
    <property type="entry name" value="BPD_transp_1_N"/>
</dbReference>
<dbReference type="Proteomes" id="UP000779049">
    <property type="component" value="Unassembled WGS sequence"/>
</dbReference>
<keyword evidence="5 7" id="KW-1133">Transmembrane helix</keyword>
<dbReference type="PANTHER" id="PTHR43163">
    <property type="entry name" value="DIPEPTIDE TRANSPORT SYSTEM PERMEASE PROTEIN DPPB-RELATED"/>
    <property type="match status" value="1"/>
</dbReference>
<evidence type="ECO:0000256" key="6">
    <source>
        <dbReference type="ARBA" id="ARBA00023136"/>
    </source>
</evidence>
<evidence type="ECO:0000313" key="9">
    <source>
        <dbReference type="EMBL" id="MBY0758732.1"/>
    </source>
</evidence>
<dbReference type="InterPro" id="IPR035906">
    <property type="entry name" value="MetI-like_sf"/>
</dbReference>
<dbReference type="Pfam" id="PF19300">
    <property type="entry name" value="BPD_transp_1_N"/>
    <property type="match status" value="1"/>
</dbReference>
<feature type="transmembrane region" description="Helical" evidence="7">
    <location>
        <begin position="238"/>
        <end position="261"/>
    </location>
</feature>
<dbReference type="Pfam" id="PF00528">
    <property type="entry name" value="BPD_transp_1"/>
    <property type="match status" value="1"/>
</dbReference>
<dbReference type="SUPFAM" id="SSF161098">
    <property type="entry name" value="MetI-like"/>
    <property type="match status" value="1"/>
</dbReference>
<name>A0ABS7L7H0_9FIRM</name>
<feature type="transmembrane region" description="Helical" evidence="7">
    <location>
        <begin position="134"/>
        <end position="157"/>
    </location>
</feature>
<evidence type="ECO:0000256" key="2">
    <source>
        <dbReference type="ARBA" id="ARBA00022448"/>
    </source>
</evidence>
<proteinExistence type="inferred from homology"/>
<sequence>MLSYILKRILSLIPVLFVVSCVVFLVVYIIPGGPATALLGLEATPDQIEALNTELGFNRPFFVQYADWFVNVLKGDWGTSYFLHQSVLEAIGEYFLPTLSLAVLAQIFALILSVPLGILAAYRRGTALDVTAVSVSLVGAALPGFLLSMFLMLLFGVHLQIFPVAGYAGLEEGLAEHLRYLFLPALSLGIVQAAYLTRMTRSSLLEVLYKNFIQTARAKGIKESKVVLKYALKNGAPVILTAVGQSFGSLIAGTIVTETLFNIPGLGMLTLTSINRRDVFVIQGVVLFITLLYVLVNLAVDILYGFVDPRLRPGRK</sequence>
<comment type="subcellular location">
    <subcellularLocation>
        <location evidence="1 7">Cell membrane</location>
        <topology evidence="1 7">Multi-pass membrane protein</topology>
    </subcellularLocation>
</comment>
<dbReference type="PANTHER" id="PTHR43163:SF6">
    <property type="entry name" value="DIPEPTIDE TRANSPORT SYSTEM PERMEASE PROTEIN DPPB-RELATED"/>
    <property type="match status" value="1"/>
</dbReference>
<dbReference type="PROSITE" id="PS50928">
    <property type="entry name" value="ABC_TM1"/>
    <property type="match status" value="1"/>
</dbReference>
<dbReference type="RefSeq" id="WP_087202161.1">
    <property type="nucleotide sequence ID" value="NZ_CP173660.1"/>
</dbReference>
<protein>
    <submittedName>
        <fullName evidence="9">ABC transporter permease</fullName>
    </submittedName>
</protein>
<keyword evidence="3" id="KW-1003">Cell membrane</keyword>
<dbReference type="PROSITE" id="PS51257">
    <property type="entry name" value="PROKAR_LIPOPROTEIN"/>
    <property type="match status" value="1"/>
</dbReference>
<comment type="caution">
    <text evidence="9">The sequence shown here is derived from an EMBL/GenBank/DDBJ whole genome shotgun (WGS) entry which is preliminary data.</text>
</comment>
<evidence type="ECO:0000256" key="5">
    <source>
        <dbReference type="ARBA" id="ARBA00022989"/>
    </source>
</evidence>
<comment type="similarity">
    <text evidence="7">Belongs to the binding-protein-dependent transport system permease family.</text>
</comment>
<dbReference type="Gene3D" id="1.10.3720.10">
    <property type="entry name" value="MetI-like"/>
    <property type="match status" value="1"/>
</dbReference>
<keyword evidence="10" id="KW-1185">Reference proteome</keyword>
<dbReference type="EMBL" id="VIRV01000007">
    <property type="protein sequence ID" value="MBY0758732.1"/>
    <property type="molecule type" value="Genomic_DNA"/>
</dbReference>
<evidence type="ECO:0000256" key="1">
    <source>
        <dbReference type="ARBA" id="ARBA00004651"/>
    </source>
</evidence>
<gene>
    <name evidence="9" type="ORF">FLB61_06490</name>
</gene>
<feature type="transmembrane region" description="Helical" evidence="7">
    <location>
        <begin position="177"/>
        <end position="196"/>
    </location>
</feature>
<dbReference type="InterPro" id="IPR000515">
    <property type="entry name" value="MetI-like"/>
</dbReference>
<accession>A0ABS7L7H0</accession>
<evidence type="ECO:0000313" key="10">
    <source>
        <dbReference type="Proteomes" id="UP000779049"/>
    </source>
</evidence>
<feature type="domain" description="ABC transmembrane type-1" evidence="8">
    <location>
        <begin position="95"/>
        <end position="304"/>
    </location>
</feature>
<evidence type="ECO:0000256" key="7">
    <source>
        <dbReference type="RuleBase" id="RU363032"/>
    </source>
</evidence>
<keyword evidence="6 7" id="KW-0472">Membrane</keyword>
<evidence type="ECO:0000259" key="8">
    <source>
        <dbReference type="PROSITE" id="PS50928"/>
    </source>
</evidence>
<feature type="transmembrane region" description="Helical" evidence="7">
    <location>
        <begin position="12"/>
        <end position="30"/>
    </location>
</feature>
<organism evidence="9 10">
    <name type="scientific">Sellimonas caecigallum</name>
    <dbReference type="NCBI Taxonomy" id="2592333"/>
    <lineage>
        <taxon>Bacteria</taxon>
        <taxon>Bacillati</taxon>
        <taxon>Bacillota</taxon>
        <taxon>Clostridia</taxon>
        <taxon>Lachnospirales</taxon>
        <taxon>Lachnospiraceae</taxon>
        <taxon>Sellimonas</taxon>
    </lineage>
</organism>
<evidence type="ECO:0000256" key="4">
    <source>
        <dbReference type="ARBA" id="ARBA00022692"/>
    </source>
</evidence>
<feature type="transmembrane region" description="Helical" evidence="7">
    <location>
        <begin position="281"/>
        <end position="307"/>
    </location>
</feature>
<evidence type="ECO:0000256" key="3">
    <source>
        <dbReference type="ARBA" id="ARBA00022475"/>
    </source>
</evidence>